<dbReference type="OrthoDB" id="3913595at2759"/>
<feature type="region of interest" description="Disordered" evidence="1">
    <location>
        <begin position="369"/>
        <end position="389"/>
    </location>
</feature>
<proteinExistence type="predicted"/>
<feature type="region of interest" description="Disordered" evidence="1">
    <location>
        <begin position="486"/>
        <end position="546"/>
    </location>
</feature>
<name>A0A4V5N7U4_9PEZI</name>
<comment type="caution">
    <text evidence="2">The sequence shown here is derived from an EMBL/GenBank/DDBJ whole genome shotgun (WGS) entry which is preliminary data.</text>
</comment>
<dbReference type="Pfam" id="PF11709">
    <property type="entry name" value="Mit_ribos_Mrp51"/>
    <property type="match status" value="1"/>
</dbReference>
<evidence type="ECO:0000313" key="2">
    <source>
        <dbReference type="EMBL" id="TKA31359.1"/>
    </source>
</evidence>
<dbReference type="InterPro" id="IPR016712">
    <property type="entry name" value="Rbsml_bS1m-like"/>
</dbReference>
<organism evidence="2 3">
    <name type="scientific">Salinomyces thailandicus</name>
    <dbReference type="NCBI Taxonomy" id="706561"/>
    <lineage>
        <taxon>Eukaryota</taxon>
        <taxon>Fungi</taxon>
        <taxon>Dikarya</taxon>
        <taxon>Ascomycota</taxon>
        <taxon>Pezizomycotina</taxon>
        <taxon>Dothideomycetes</taxon>
        <taxon>Dothideomycetidae</taxon>
        <taxon>Mycosphaerellales</taxon>
        <taxon>Teratosphaeriaceae</taxon>
        <taxon>Salinomyces</taxon>
    </lineage>
</organism>
<dbReference type="AlphaFoldDB" id="A0A4V5N7U4"/>
<evidence type="ECO:0000256" key="1">
    <source>
        <dbReference type="SAM" id="MobiDB-lite"/>
    </source>
</evidence>
<sequence>MSKAANSPTARLLQSSRLFSLPRPLPAPQLENVTSTGVYRSSDTATLPYPTHQAITTPQSSRHRGDWGLKRALPSKATHATSTPHIRVSAQDTAAHITDFGSAADHTQTYAKWREMGVPMLMQPGRNADRKQPPLSPFDDALDNTTETKSRESTQTNPQPQHRWKYTGPWIAGMQEGTFDLYTQQLAKRKPEWREYLKAHVTEQRLTDRRRVAQESGESLTSSDLARLRTELRPNDLELREAEKELRDSHALQGLSSEFTALVSRFLDLPNVRPESSDSHPPVHTSLLRETLKSFASGNSPDSAPPSTHPSAGLSYLRTNAVMENHPLHGPQAQRAPVLSRVVRARNAVTGTEHQAKLGVGGVVASDPLSSSTSFSGRGVPKAPGNEKEYDADTMAASIDPDLEGGNKMYVHPKFAHIDENGRVRLTVDRGRDEAIAVKRGNVDHIHESRAATSRGSVPGGSFAAPGTVGNANYGFALPQTRREQQVQARRSPGYGEAYRQQPRPASRPEVQGFDQELGQQGQGRMDDETATARIRELFESRERQS</sequence>
<feature type="compositionally biased region" description="Basic and acidic residues" evidence="1">
    <location>
        <begin position="534"/>
        <end position="546"/>
    </location>
</feature>
<dbReference type="GO" id="GO:0003735">
    <property type="term" value="F:structural constituent of ribosome"/>
    <property type="evidence" value="ECO:0007669"/>
    <property type="project" value="TreeGrafter"/>
</dbReference>
<dbReference type="PANTHER" id="PTHR28058">
    <property type="entry name" value="37S RIBOSOMAL PROTEIN MRP51, MITOCHONDRIAL"/>
    <property type="match status" value="1"/>
</dbReference>
<dbReference type="EMBL" id="NAJL01000008">
    <property type="protein sequence ID" value="TKA31359.1"/>
    <property type="molecule type" value="Genomic_DNA"/>
</dbReference>
<reference evidence="2 3" key="1">
    <citation type="submission" date="2017-03" db="EMBL/GenBank/DDBJ databases">
        <title>Genomes of endolithic fungi from Antarctica.</title>
        <authorList>
            <person name="Coleine C."/>
            <person name="Masonjones S."/>
            <person name="Stajich J.E."/>
        </authorList>
    </citation>
    <scope>NUCLEOTIDE SEQUENCE [LARGE SCALE GENOMIC DNA]</scope>
    <source>
        <strain evidence="2 3">CCFEE 6315</strain>
    </source>
</reference>
<evidence type="ECO:0000313" key="3">
    <source>
        <dbReference type="Proteomes" id="UP000308549"/>
    </source>
</evidence>
<feature type="region of interest" description="Disordered" evidence="1">
    <location>
        <begin position="123"/>
        <end position="164"/>
    </location>
</feature>
<protein>
    <submittedName>
        <fullName evidence="2">Uncharacterized protein</fullName>
    </submittedName>
</protein>
<gene>
    <name evidence="2" type="ORF">B0A50_02204</name>
</gene>
<accession>A0A4V5N7U4</accession>
<keyword evidence="3" id="KW-1185">Reference proteome</keyword>
<dbReference type="GO" id="GO:0070124">
    <property type="term" value="P:mitochondrial translational initiation"/>
    <property type="evidence" value="ECO:0007669"/>
    <property type="project" value="TreeGrafter"/>
</dbReference>
<dbReference type="Proteomes" id="UP000308549">
    <property type="component" value="Unassembled WGS sequence"/>
</dbReference>
<dbReference type="GO" id="GO:0005763">
    <property type="term" value="C:mitochondrial small ribosomal subunit"/>
    <property type="evidence" value="ECO:0007669"/>
    <property type="project" value="TreeGrafter"/>
</dbReference>
<dbReference type="PANTHER" id="PTHR28058:SF1">
    <property type="entry name" value="SMALL RIBOSOMAL SUBUNIT PROTEIN BS1M"/>
    <property type="match status" value="1"/>
</dbReference>